<organism evidence="2 3">
    <name type="scientific">Bradyrhizobium macuxiense</name>
    <dbReference type="NCBI Taxonomy" id="1755647"/>
    <lineage>
        <taxon>Bacteria</taxon>
        <taxon>Pseudomonadati</taxon>
        <taxon>Pseudomonadota</taxon>
        <taxon>Alphaproteobacteria</taxon>
        <taxon>Hyphomicrobiales</taxon>
        <taxon>Nitrobacteraceae</taxon>
        <taxon>Bradyrhizobium</taxon>
    </lineage>
</organism>
<dbReference type="EMBL" id="VITY01000022">
    <property type="protein sequence ID" value="TWB87252.1"/>
    <property type="molecule type" value="Genomic_DNA"/>
</dbReference>
<gene>
    <name evidence="2" type="ORF">FBZ93_12233</name>
</gene>
<protein>
    <submittedName>
        <fullName evidence="2">Uncharacterized protein</fullName>
    </submittedName>
</protein>
<reference evidence="2 3" key="1">
    <citation type="submission" date="2019-06" db="EMBL/GenBank/DDBJ databases">
        <title>Genomic Encyclopedia of Type Strains, Phase IV (KMG-V): Genome sequencing to study the core and pangenomes of soil and plant-associated prokaryotes.</title>
        <authorList>
            <person name="Whitman W."/>
        </authorList>
    </citation>
    <scope>NUCLEOTIDE SEQUENCE [LARGE SCALE GENOMIC DNA]</scope>
    <source>
        <strain evidence="2 3">BR 10355</strain>
    </source>
</reference>
<accession>A0A560KVM1</accession>
<keyword evidence="1" id="KW-0812">Transmembrane</keyword>
<keyword evidence="1" id="KW-0472">Membrane</keyword>
<keyword evidence="1" id="KW-1133">Transmembrane helix</keyword>
<dbReference type="Proteomes" id="UP000321304">
    <property type="component" value="Unassembled WGS sequence"/>
</dbReference>
<evidence type="ECO:0000313" key="2">
    <source>
        <dbReference type="EMBL" id="TWB87252.1"/>
    </source>
</evidence>
<proteinExistence type="predicted"/>
<feature type="transmembrane region" description="Helical" evidence="1">
    <location>
        <begin position="17"/>
        <end position="37"/>
    </location>
</feature>
<name>A0A560KVM1_9BRAD</name>
<comment type="caution">
    <text evidence="2">The sequence shown here is derived from an EMBL/GenBank/DDBJ whole genome shotgun (WGS) entry which is preliminary data.</text>
</comment>
<evidence type="ECO:0000313" key="3">
    <source>
        <dbReference type="Proteomes" id="UP000321304"/>
    </source>
</evidence>
<keyword evidence="3" id="KW-1185">Reference proteome</keyword>
<dbReference type="AlphaFoldDB" id="A0A560KVM1"/>
<sequence length="136" mass="15459">MTLDRLTELAAQSDGNLYVMAVLLLIALTVITDRFWYLGRTIRCGKYVTRTVSRFTHLDRKTLADLVEESPRLPHCALLKVPLHHSELKDAHRPTNGSAGALAMSGKSRRYYRAISSIWPWPSPTRSRSPCLIWPQ</sequence>
<evidence type="ECO:0000256" key="1">
    <source>
        <dbReference type="SAM" id="Phobius"/>
    </source>
</evidence>